<evidence type="ECO:0000256" key="10">
    <source>
        <dbReference type="SAM" id="Phobius"/>
    </source>
</evidence>
<dbReference type="InterPro" id="IPR012341">
    <property type="entry name" value="6hp_glycosidase-like_sf"/>
</dbReference>
<gene>
    <name evidence="11" type="primary">MAN1B1</name>
    <name evidence="11" type="ORF">LARI1_G002442</name>
</gene>
<evidence type="ECO:0000256" key="8">
    <source>
        <dbReference type="PIRSR" id="PIRSR601382-3"/>
    </source>
</evidence>
<dbReference type="PANTHER" id="PTHR11742">
    <property type="entry name" value="MANNOSYL-OLIGOSACCHARIDE ALPHA-1,2-MANNOSIDASE-RELATED"/>
    <property type="match status" value="1"/>
</dbReference>
<dbReference type="Proteomes" id="UP000469559">
    <property type="component" value="Unassembled WGS sequence"/>
</dbReference>
<keyword evidence="7" id="KW-0106">Calcium</keyword>
<evidence type="ECO:0000256" key="7">
    <source>
        <dbReference type="PIRSR" id="PIRSR601382-2"/>
    </source>
</evidence>
<dbReference type="InterPro" id="IPR036026">
    <property type="entry name" value="Seven-hairpin_glycosidases"/>
</dbReference>
<evidence type="ECO:0000313" key="11">
    <source>
        <dbReference type="EMBL" id="TVY19753.1"/>
    </source>
</evidence>
<evidence type="ECO:0000256" key="6">
    <source>
        <dbReference type="PIRSR" id="PIRSR601382-1"/>
    </source>
</evidence>
<keyword evidence="5 8" id="KW-1015">Disulfide bond</keyword>
<dbReference type="Pfam" id="PF01532">
    <property type="entry name" value="Glyco_hydro_47"/>
    <property type="match status" value="1"/>
</dbReference>
<dbReference type="PRINTS" id="PR00747">
    <property type="entry name" value="GLYHDRLASE47"/>
</dbReference>
<feature type="active site" evidence="6">
    <location>
        <position position="509"/>
    </location>
</feature>
<comment type="cofactor">
    <cofactor evidence="1 7">
        <name>Ca(2+)</name>
        <dbReference type="ChEBI" id="CHEBI:29108"/>
    </cofactor>
</comment>
<dbReference type="OrthoDB" id="8118055at2759"/>
<dbReference type="GO" id="GO:0004571">
    <property type="term" value="F:mannosyl-oligosaccharide 1,2-alpha-mannosidase activity"/>
    <property type="evidence" value="ECO:0007669"/>
    <property type="project" value="InterPro"/>
</dbReference>
<protein>
    <recommendedName>
        <fullName evidence="9">alpha-1,2-Mannosidase</fullName>
        <ecNumber evidence="9">3.2.1.-</ecNumber>
    </recommendedName>
</protein>
<reference evidence="11 12" key="1">
    <citation type="submission" date="2018-05" db="EMBL/GenBank/DDBJ databases">
        <title>Whole genome sequencing for identification of molecular markers to develop diagnostic detection tools for the regulated plant pathogen Lachnellula willkommii.</title>
        <authorList>
            <person name="Giroux E."/>
            <person name="Bilodeau G."/>
        </authorList>
    </citation>
    <scope>NUCLEOTIDE SEQUENCE [LARGE SCALE GENOMIC DNA]</scope>
    <source>
        <strain evidence="11 12">CBS 203.66</strain>
    </source>
</reference>
<dbReference type="Gene3D" id="1.50.10.10">
    <property type="match status" value="1"/>
</dbReference>
<dbReference type="EC" id="3.2.1.-" evidence="9"/>
<keyword evidence="10" id="KW-0472">Membrane</keyword>
<keyword evidence="12" id="KW-1185">Reference proteome</keyword>
<dbReference type="InterPro" id="IPR001382">
    <property type="entry name" value="Glyco_hydro_47"/>
</dbReference>
<dbReference type="GO" id="GO:0005509">
    <property type="term" value="F:calcium ion binding"/>
    <property type="evidence" value="ECO:0007669"/>
    <property type="project" value="InterPro"/>
</dbReference>
<name>A0A8T9BMR6_9HELO</name>
<comment type="similarity">
    <text evidence="3 9">Belongs to the glycosyl hydrolase 47 family.</text>
</comment>
<dbReference type="GO" id="GO:0036503">
    <property type="term" value="P:ERAD pathway"/>
    <property type="evidence" value="ECO:0007669"/>
    <property type="project" value="UniProtKB-ARBA"/>
</dbReference>
<evidence type="ECO:0000313" key="12">
    <source>
        <dbReference type="Proteomes" id="UP000469559"/>
    </source>
</evidence>
<dbReference type="EMBL" id="QGMF01000089">
    <property type="protein sequence ID" value="TVY19753.1"/>
    <property type="molecule type" value="Genomic_DNA"/>
</dbReference>
<evidence type="ECO:0000256" key="9">
    <source>
        <dbReference type="RuleBase" id="RU361193"/>
    </source>
</evidence>
<keyword evidence="4 9" id="KW-0378">Hydrolase</keyword>
<feature type="active site" description="Proton donor" evidence="6">
    <location>
        <position position="438"/>
    </location>
</feature>
<accession>A0A8T9BMR6</accession>
<dbReference type="PANTHER" id="PTHR11742:SF49">
    <property type="entry name" value="ALPHA-1,2-MANNOSIDASE"/>
    <property type="match status" value="1"/>
</dbReference>
<dbReference type="GO" id="GO:0005783">
    <property type="term" value="C:endoplasmic reticulum"/>
    <property type="evidence" value="ECO:0007669"/>
    <property type="project" value="TreeGrafter"/>
</dbReference>
<feature type="active site" evidence="6">
    <location>
        <position position="322"/>
    </location>
</feature>
<dbReference type="GO" id="GO:0016020">
    <property type="term" value="C:membrane"/>
    <property type="evidence" value="ECO:0007669"/>
    <property type="project" value="InterPro"/>
</dbReference>
<dbReference type="AlphaFoldDB" id="A0A8T9BMR6"/>
<dbReference type="GO" id="GO:0005975">
    <property type="term" value="P:carbohydrate metabolic process"/>
    <property type="evidence" value="ECO:0007669"/>
    <property type="project" value="InterPro"/>
</dbReference>
<proteinExistence type="inferred from homology"/>
<feature type="transmembrane region" description="Helical" evidence="10">
    <location>
        <begin position="7"/>
        <end position="24"/>
    </location>
</feature>
<dbReference type="SUPFAM" id="SSF48225">
    <property type="entry name" value="Seven-hairpin glycosidases"/>
    <property type="match status" value="1"/>
</dbReference>
<comment type="pathway">
    <text evidence="2">Protein modification; protein glycosylation.</text>
</comment>
<keyword evidence="10" id="KW-0812">Transmembrane</keyword>
<feature type="disulfide bond" evidence="8">
    <location>
        <begin position="395"/>
        <end position="424"/>
    </location>
</feature>
<keyword evidence="9" id="KW-0326">Glycosidase</keyword>
<evidence type="ECO:0000256" key="3">
    <source>
        <dbReference type="ARBA" id="ARBA00007658"/>
    </source>
</evidence>
<feature type="binding site" evidence="7">
    <location>
        <position position="599"/>
    </location>
    <ligand>
        <name>Ca(2+)</name>
        <dbReference type="ChEBI" id="CHEBI:29108"/>
    </ligand>
</feature>
<sequence length="608" mass="68795">MVATRRWRIAAIVTVFLLSALWYIRHKPRAWSYGYAPYIPALPKAPADDGKVHWVKLPDRYPVSSYIPYPTGSPANIPLVQASQPRESAAEKQERLKRKRAVLGSFLHSWEGYKEHAWLRDEVAPMSGQWRDTFGGWAASLVDTLDTLWIMGLKNEFELAVRAVETIDFSTTLEKDINIFETTIRYLGGFLAAYDVSGGRYPVLLAKAVEVGELVMSCFDTPNRMPITRWDWQKYTQGNAQEAPGGSLVSEPGSLSLEFTRLSQLTNDPKYYDAVQRISDIFEEGQKTTKMPGMWPVSIDLSKPASGAFSEDNFFTLGGMSDSLYEYFPKQYLIMGGLLEQPKKLYEGFIEKAKEHMFFRIYNPKDENLTVSGDIKVIGHGLIPNLTPNGQHLTCFAGGMVGLASKIFNRPSELTIADELTSGCVWAYDNSPNGIAPEIFSVMPCPKNYDCKWSQAIWQKALADMHSLAGGIVEDDGSQSERVLKTAKENRLAPGFTEIPDRRYILRPEAIESVWIMWRITGDKKWQEAAWRMFQAIEKVSRTDIAAAAIVDITVDPNDVKSMRMDSMESFWLAETLKYFYLCFEDFGVVSLDEYVLNTEAHPFRRPV</sequence>
<dbReference type="FunFam" id="1.50.10.10:FF:000037">
    <property type="entry name" value="alpha-1,2-Mannosidase"/>
    <property type="match status" value="1"/>
</dbReference>
<evidence type="ECO:0000256" key="5">
    <source>
        <dbReference type="ARBA" id="ARBA00023157"/>
    </source>
</evidence>
<comment type="caution">
    <text evidence="11">The sequence shown here is derived from an EMBL/GenBank/DDBJ whole genome shotgun (WGS) entry which is preliminary data.</text>
</comment>
<dbReference type="InterPro" id="IPR050749">
    <property type="entry name" value="Glycosyl_Hydrolase_47"/>
</dbReference>
<evidence type="ECO:0000256" key="4">
    <source>
        <dbReference type="ARBA" id="ARBA00022801"/>
    </source>
</evidence>
<organism evidence="11 12">
    <name type="scientific">Lachnellula arida</name>
    <dbReference type="NCBI Taxonomy" id="1316785"/>
    <lineage>
        <taxon>Eukaryota</taxon>
        <taxon>Fungi</taxon>
        <taxon>Dikarya</taxon>
        <taxon>Ascomycota</taxon>
        <taxon>Pezizomycotina</taxon>
        <taxon>Leotiomycetes</taxon>
        <taxon>Helotiales</taxon>
        <taxon>Lachnaceae</taxon>
        <taxon>Lachnellula</taxon>
    </lineage>
</organism>
<evidence type="ECO:0000256" key="2">
    <source>
        <dbReference type="ARBA" id="ARBA00004922"/>
    </source>
</evidence>
<keyword evidence="10" id="KW-1133">Transmembrane helix</keyword>
<feature type="active site" description="Proton donor" evidence="6">
    <location>
        <position position="181"/>
    </location>
</feature>
<evidence type="ECO:0000256" key="1">
    <source>
        <dbReference type="ARBA" id="ARBA00001913"/>
    </source>
</evidence>
<keyword evidence="7" id="KW-0479">Metal-binding</keyword>